<dbReference type="PROSITE" id="PS00855">
    <property type="entry name" value="SPASE_II"/>
    <property type="match status" value="1"/>
</dbReference>
<dbReference type="EC" id="3.4.23.36" evidence="9"/>
<comment type="catalytic activity">
    <reaction evidence="9 10">
        <text>Release of signal peptides from bacterial membrane prolipoproteins. Hydrolyzes -Xaa-Yaa-Zaa-|-(S,diacylglyceryl)Cys-, in which Xaa is hydrophobic (preferably Leu), and Yaa (Ala or Ser) and Zaa (Gly or Ala) have small, neutral side chains.</text>
        <dbReference type="EC" id="3.4.23.36"/>
    </reaction>
</comment>
<name>A0A2J0LIB2_9BACT</name>
<dbReference type="UniPathway" id="UPA00665"/>
<feature type="transmembrane region" description="Helical" evidence="9">
    <location>
        <begin position="83"/>
        <end position="101"/>
    </location>
</feature>
<feature type="transmembrane region" description="Helical" evidence="9">
    <location>
        <begin position="55"/>
        <end position="76"/>
    </location>
</feature>
<dbReference type="NCBIfam" id="TIGR00077">
    <property type="entry name" value="lspA"/>
    <property type="match status" value="1"/>
</dbReference>
<accession>A0A2J0LIB2</accession>
<dbReference type="Proteomes" id="UP000231267">
    <property type="component" value="Unassembled WGS sequence"/>
</dbReference>
<evidence type="ECO:0000256" key="10">
    <source>
        <dbReference type="RuleBase" id="RU000594"/>
    </source>
</evidence>
<evidence type="ECO:0000256" key="4">
    <source>
        <dbReference type="ARBA" id="ARBA00022692"/>
    </source>
</evidence>
<evidence type="ECO:0000313" key="12">
    <source>
        <dbReference type="EMBL" id="PIW66949.1"/>
    </source>
</evidence>
<dbReference type="GO" id="GO:0006508">
    <property type="term" value="P:proteolysis"/>
    <property type="evidence" value="ECO:0007669"/>
    <property type="project" value="UniProtKB-KW"/>
</dbReference>
<keyword evidence="2 9" id="KW-1003">Cell membrane</keyword>
<dbReference type="InterPro" id="IPR001872">
    <property type="entry name" value="Peptidase_A8"/>
</dbReference>
<comment type="subcellular location">
    <subcellularLocation>
        <location evidence="9">Cell membrane</location>
        <topology evidence="9">Multi-pass membrane protein</topology>
    </subcellularLocation>
</comment>
<proteinExistence type="inferred from homology"/>
<dbReference type="AlphaFoldDB" id="A0A2J0LIB2"/>
<reference evidence="12 13" key="1">
    <citation type="submission" date="2017-09" db="EMBL/GenBank/DDBJ databases">
        <title>Depth-based differentiation of microbial function through sediment-hosted aquifers and enrichment of novel symbionts in the deep terrestrial subsurface.</title>
        <authorList>
            <person name="Probst A.J."/>
            <person name="Ladd B."/>
            <person name="Jarett J.K."/>
            <person name="Geller-Mcgrath D.E."/>
            <person name="Sieber C.M."/>
            <person name="Emerson J.B."/>
            <person name="Anantharaman K."/>
            <person name="Thomas B.C."/>
            <person name="Malmstrom R."/>
            <person name="Stieglmeier M."/>
            <person name="Klingl A."/>
            <person name="Woyke T."/>
            <person name="Ryan C.M."/>
            <person name="Banfield J.F."/>
        </authorList>
    </citation>
    <scope>NUCLEOTIDE SEQUENCE [LARGE SCALE GENOMIC DNA]</scope>
    <source>
        <strain evidence="12">CG12_big_fil_rev_8_21_14_0_65_43_15</strain>
    </source>
</reference>
<evidence type="ECO:0000256" key="7">
    <source>
        <dbReference type="ARBA" id="ARBA00022989"/>
    </source>
</evidence>
<feature type="transmembrane region" description="Helical" evidence="9">
    <location>
        <begin position="121"/>
        <end position="141"/>
    </location>
</feature>
<keyword evidence="3 9" id="KW-0645">Protease</keyword>
<dbReference type="GO" id="GO:0004190">
    <property type="term" value="F:aspartic-type endopeptidase activity"/>
    <property type="evidence" value="ECO:0007669"/>
    <property type="project" value="UniProtKB-UniRule"/>
</dbReference>
<evidence type="ECO:0000256" key="1">
    <source>
        <dbReference type="ARBA" id="ARBA00006139"/>
    </source>
</evidence>
<evidence type="ECO:0000313" key="13">
    <source>
        <dbReference type="Proteomes" id="UP000231267"/>
    </source>
</evidence>
<evidence type="ECO:0000256" key="8">
    <source>
        <dbReference type="ARBA" id="ARBA00023136"/>
    </source>
</evidence>
<dbReference type="PANTHER" id="PTHR33695">
    <property type="entry name" value="LIPOPROTEIN SIGNAL PEPTIDASE"/>
    <property type="match status" value="1"/>
</dbReference>
<evidence type="ECO:0000256" key="5">
    <source>
        <dbReference type="ARBA" id="ARBA00022750"/>
    </source>
</evidence>
<dbReference type="PRINTS" id="PR00781">
    <property type="entry name" value="LIPOSIGPTASE"/>
</dbReference>
<gene>
    <name evidence="9 12" type="primary">lspA</name>
    <name evidence="12" type="ORF">COW11_00595</name>
</gene>
<organism evidence="12 13">
    <name type="scientific">Candidatus Taenaricola geysiri</name>
    <dbReference type="NCBI Taxonomy" id="1974752"/>
    <lineage>
        <taxon>Bacteria</taxon>
        <taxon>Pseudomonadati</taxon>
        <taxon>Candidatus Omnitrophota</taxon>
        <taxon>Candidatus Taenaricola</taxon>
    </lineage>
</organism>
<comment type="function">
    <text evidence="9 10">This protein specifically catalyzes the removal of signal peptides from prolipoproteins.</text>
</comment>
<keyword evidence="7 9" id="KW-1133">Transmembrane helix</keyword>
<dbReference type="EMBL" id="PFGP01000015">
    <property type="protein sequence ID" value="PIW66949.1"/>
    <property type="molecule type" value="Genomic_DNA"/>
</dbReference>
<dbReference type="GO" id="GO:0005886">
    <property type="term" value="C:plasma membrane"/>
    <property type="evidence" value="ECO:0007669"/>
    <property type="project" value="UniProtKB-SubCell"/>
</dbReference>
<evidence type="ECO:0000256" key="9">
    <source>
        <dbReference type="HAMAP-Rule" id="MF_00161"/>
    </source>
</evidence>
<feature type="active site" evidence="9">
    <location>
        <position position="111"/>
    </location>
</feature>
<evidence type="ECO:0000256" key="3">
    <source>
        <dbReference type="ARBA" id="ARBA00022670"/>
    </source>
</evidence>
<evidence type="ECO:0000256" key="6">
    <source>
        <dbReference type="ARBA" id="ARBA00022801"/>
    </source>
</evidence>
<evidence type="ECO:0000256" key="11">
    <source>
        <dbReference type="RuleBase" id="RU004181"/>
    </source>
</evidence>
<keyword evidence="4 9" id="KW-0812">Transmembrane</keyword>
<feature type="active site" evidence="9">
    <location>
        <position position="125"/>
    </location>
</feature>
<evidence type="ECO:0000256" key="2">
    <source>
        <dbReference type="ARBA" id="ARBA00022475"/>
    </source>
</evidence>
<comment type="caution">
    <text evidence="9">Lacks conserved residue(s) required for the propagation of feature annotation.</text>
</comment>
<protein>
    <recommendedName>
        <fullName evidence="9">Lipoprotein signal peptidase</fullName>
        <ecNumber evidence="9">3.4.23.36</ecNumber>
    </recommendedName>
    <alternativeName>
        <fullName evidence="9">Prolipoprotein signal peptidase</fullName>
    </alternativeName>
    <alternativeName>
        <fullName evidence="9">Signal peptidase II</fullName>
        <shortName evidence="9">SPase II</shortName>
    </alternativeName>
</protein>
<comment type="caution">
    <text evidence="12">The sequence shown here is derived from an EMBL/GenBank/DDBJ whole genome shotgun (WGS) entry which is preliminary data.</text>
</comment>
<keyword evidence="6 9" id="KW-0378">Hydrolase</keyword>
<dbReference type="PANTHER" id="PTHR33695:SF1">
    <property type="entry name" value="LIPOPROTEIN SIGNAL PEPTIDASE"/>
    <property type="match status" value="1"/>
</dbReference>
<dbReference type="HAMAP" id="MF_00161">
    <property type="entry name" value="LspA"/>
    <property type="match status" value="1"/>
</dbReference>
<sequence>MKRGFACPILIILSDQFFKFLILNKFQPGQSIPVIKPVFYLTLVFNKGGAFGLLAWAGWLFILVSAAAIIYIAGFLLKSNARYNIKIASACIMAGAVSNLIDRLRFGYVVDFFDFRVWPVFNIADSAITIGVLYLCIRYFLKSGR</sequence>
<dbReference type="Pfam" id="PF01252">
    <property type="entry name" value="Peptidase_A8"/>
    <property type="match status" value="1"/>
</dbReference>
<keyword evidence="8 9" id="KW-0472">Membrane</keyword>
<keyword evidence="5 9" id="KW-0064">Aspartyl protease</keyword>
<comment type="pathway">
    <text evidence="9">Protein modification; lipoprotein biosynthesis (signal peptide cleavage).</text>
</comment>
<comment type="similarity">
    <text evidence="1 9 11">Belongs to the peptidase A8 family.</text>
</comment>